<sequence>MFDQPRSPGTRLLAAQRMDGLWTARTALRIQGLLVNHPFNLRDCILCNENIADVRTFAHLVIDCDHLAHIRRDAELGPFIDLARRRLGAPAALEDIYTWLLGGATPAGLRLNDWPVEALPAVAAAEDDDDDIGPMPVSAEDAAAASAQAASRKKQRTLEHEALYLGALPSTDMYEVSLMHRDVVNFVFVASRSDFILTTSVDGHVKFWKKTDKGVEFVKHFRAHLGAIVAAAVSHDGTLFATAGVDKGLKIFDVVNFDMINMIKLPCLPNALAWVYRQGDARALLACSDKESSAIHLFDGRGGVTPLCTLDAVHAAPISIMRFNPLANTVVSVDEGGQIEYWVPEPDSLGGFTHPSPPAVAWELKSQTDLYEFKKAKTTPTCLEFSPDYSKFVTFGFDDRQVRIFNFRTGKLMRKYDESMSVASEMQQAGTAIHRLDDMEFGRRLAVERDIEKTRGGQAATANAVFDESGNFVIYPTLIGIKVVNIRSNKVTRLIGKSETQRFMNIALYQGAPKKKAIVNLTMAASENPLHKEAEATDPTLFCTSYKKNRFFLFTRREPDTANAITSASGGRDIFNEKPSREEQTVAANAATQQAVGTLGIIHTTLGDIHVRLFPEYAPKAVENFAELARRGYYNNVIFHRVIKGFMLQTGDPFGDGTGGESCWGSDFEDEFHRAIKHDRPYTLSMANCGPNTNGSQFFITVAPTPWLDNKHTIFGRATAGMDVIHRIENLAVDKNDKPHDEVRIMSIDVR</sequence>
<keyword evidence="3" id="KW-0697">Rotamase</keyword>
<dbReference type="InterPro" id="IPR015943">
    <property type="entry name" value="WD40/YVTN_repeat-like_dom_sf"/>
</dbReference>
<dbReference type="Gene3D" id="2.130.10.10">
    <property type="entry name" value="YVTN repeat-like/Quinoprotein amine dehydrogenase"/>
    <property type="match status" value="2"/>
</dbReference>
<dbReference type="PANTHER" id="PTHR45625">
    <property type="entry name" value="PEPTIDYL-PROLYL CIS-TRANS ISOMERASE-RELATED"/>
    <property type="match status" value="1"/>
</dbReference>
<evidence type="ECO:0000259" key="6">
    <source>
        <dbReference type="PROSITE" id="PS50072"/>
    </source>
</evidence>
<evidence type="ECO:0000256" key="1">
    <source>
        <dbReference type="ARBA" id="ARBA00000971"/>
    </source>
</evidence>
<gene>
    <name evidence="7" type="primary">cyp15</name>
    <name evidence="7" type="ORF">HK105_204741</name>
</gene>
<dbReference type="InterPro" id="IPR002130">
    <property type="entry name" value="Cyclophilin-type_PPIase_dom"/>
</dbReference>
<organism evidence="7 8">
    <name type="scientific">Polyrhizophydium stewartii</name>
    <dbReference type="NCBI Taxonomy" id="2732419"/>
    <lineage>
        <taxon>Eukaryota</taxon>
        <taxon>Fungi</taxon>
        <taxon>Fungi incertae sedis</taxon>
        <taxon>Chytridiomycota</taxon>
        <taxon>Chytridiomycota incertae sedis</taxon>
        <taxon>Chytridiomycetes</taxon>
        <taxon>Rhizophydiales</taxon>
        <taxon>Rhizophydiales incertae sedis</taxon>
        <taxon>Polyrhizophydium</taxon>
    </lineage>
</organism>
<keyword evidence="4 7" id="KW-0413">Isomerase</keyword>
<dbReference type="SMART" id="SM00320">
    <property type="entry name" value="WD40"/>
    <property type="match status" value="4"/>
</dbReference>
<dbReference type="InterPro" id="IPR029000">
    <property type="entry name" value="Cyclophilin-like_dom_sf"/>
</dbReference>
<dbReference type="InterPro" id="IPR001680">
    <property type="entry name" value="WD40_rpt"/>
</dbReference>
<feature type="repeat" description="WD" evidence="5">
    <location>
        <begin position="221"/>
        <end position="262"/>
    </location>
</feature>
<evidence type="ECO:0000256" key="3">
    <source>
        <dbReference type="ARBA" id="ARBA00023110"/>
    </source>
</evidence>
<accession>A0ABR4N8L4</accession>
<dbReference type="PANTHER" id="PTHR45625:SF4">
    <property type="entry name" value="PEPTIDYLPROLYL ISOMERASE DOMAIN AND WD REPEAT-CONTAINING PROTEIN 1"/>
    <property type="match status" value="1"/>
</dbReference>
<dbReference type="PROSITE" id="PS50082">
    <property type="entry name" value="WD_REPEATS_2"/>
    <property type="match status" value="1"/>
</dbReference>
<protein>
    <recommendedName>
        <fullName evidence="2">peptidylprolyl isomerase</fullName>
        <ecNumber evidence="2">5.2.1.8</ecNumber>
    </recommendedName>
</protein>
<dbReference type="PROSITE" id="PS50072">
    <property type="entry name" value="CSA_PPIASE_2"/>
    <property type="match status" value="1"/>
</dbReference>
<dbReference type="PROSITE" id="PS00170">
    <property type="entry name" value="CSA_PPIASE_1"/>
    <property type="match status" value="1"/>
</dbReference>
<reference evidence="7 8" key="1">
    <citation type="submission" date="2023-09" db="EMBL/GenBank/DDBJ databases">
        <title>Pangenome analysis of Batrachochytrium dendrobatidis and related Chytrids.</title>
        <authorList>
            <person name="Yacoub M.N."/>
            <person name="Stajich J.E."/>
            <person name="James T.Y."/>
        </authorList>
    </citation>
    <scope>NUCLEOTIDE SEQUENCE [LARGE SCALE GENOMIC DNA]</scope>
    <source>
        <strain evidence="7 8">JEL0888</strain>
    </source>
</reference>
<dbReference type="EC" id="5.2.1.8" evidence="2"/>
<dbReference type="Proteomes" id="UP001527925">
    <property type="component" value="Unassembled WGS sequence"/>
</dbReference>
<proteinExistence type="predicted"/>
<dbReference type="SUPFAM" id="SSF50978">
    <property type="entry name" value="WD40 repeat-like"/>
    <property type="match status" value="1"/>
</dbReference>
<feature type="domain" description="PPIase cyclophilin-type" evidence="6">
    <location>
        <begin position="603"/>
        <end position="750"/>
    </location>
</feature>
<dbReference type="Pfam" id="PF00400">
    <property type="entry name" value="WD40"/>
    <property type="match status" value="1"/>
</dbReference>
<dbReference type="EMBL" id="JADGIZ020000021">
    <property type="protein sequence ID" value="KAL2915794.1"/>
    <property type="molecule type" value="Genomic_DNA"/>
</dbReference>
<keyword evidence="5" id="KW-0853">WD repeat</keyword>
<dbReference type="SUPFAM" id="SSF50891">
    <property type="entry name" value="Cyclophilin-like"/>
    <property type="match status" value="1"/>
</dbReference>
<dbReference type="PRINTS" id="PR00153">
    <property type="entry name" value="CSAPPISMRASE"/>
</dbReference>
<evidence type="ECO:0000313" key="7">
    <source>
        <dbReference type="EMBL" id="KAL2915794.1"/>
    </source>
</evidence>
<dbReference type="InterPro" id="IPR036322">
    <property type="entry name" value="WD40_repeat_dom_sf"/>
</dbReference>
<evidence type="ECO:0000256" key="2">
    <source>
        <dbReference type="ARBA" id="ARBA00013194"/>
    </source>
</evidence>
<evidence type="ECO:0000313" key="8">
    <source>
        <dbReference type="Proteomes" id="UP001527925"/>
    </source>
</evidence>
<dbReference type="Pfam" id="PF00160">
    <property type="entry name" value="Pro_isomerase"/>
    <property type="match status" value="1"/>
</dbReference>
<dbReference type="InterPro" id="IPR044666">
    <property type="entry name" value="Cyclophilin_A-like"/>
</dbReference>
<dbReference type="Gene3D" id="2.40.100.10">
    <property type="entry name" value="Cyclophilin-like"/>
    <property type="match status" value="1"/>
</dbReference>
<dbReference type="CDD" id="cd01927">
    <property type="entry name" value="cyclophilin_WD40"/>
    <property type="match status" value="1"/>
</dbReference>
<evidence type="ECO:0000256" key="4">
    <source>
        <dbReference type="ARBA" id="ARBA00023235"/>
    </source>
</evidence>
<keyword evidence="8" id="KW-1185">Reference proteome</keyword>
<comment type="caution">
    <text evidence="7">The sequence shown here is derived from an EMBL/GenBank/DDBJ whole genome shotgun (WGS) entry which is preliminary data.</text>
</comment>
<comment type="catalytic activity">
    <reaction evidence="1">
        <text>[protein]-peptidylproline (omega=180) = [protein]-peptidylproline (omega=0)</text>
        <dbReference type="Rhea" id="RHEA:16237"/>
        <dbReference type="Rhea" id="RHEA-COMP:10747"/>
        <dbReference type="Rhea" id="RHEA-COMP:10748"/>
        <dbReference type="ChEBI" id="CHEBI:83833"/>
        <dbReference type="ChEBI" id="CHEBI:83834"/>
        <dbReference type="EC" id="5.2.1.8"/>
    </reaction>
</comment>
<evidence type="ECO:0000256" key="5">
    <source>
        <dbReference type="PROSITE-ProRule" id="PRU00221"/>
    </source>
</evidence>
<dbReference type="InterPro" id="IPR020892">
    <property type="entry name" value="Cyclophilin-type_PPIase_CS"/>
</dbReference>
<name>A0ABR4N8L4_9FUNG</name>
<dbReference type="GO" id="GO:0003755">
    <property type="term" value="F:peptidyl-prolyl cis-trans isomerase activity"/>
    <property type="evidence" value="ECO:0007669"/>
    <property type="project" value="UniProtKB-EC"/>
</dbReference>